<dbReference type="InterPro" id="IPR007541">
    <property type="entry name" value="Uncharacterised_BSP"/>
</dbReference>
<dbReference type="InterPro" id="IPR000421">
    <property type="entry name" value="FA58C"/>
</dbReference>
<dbReference type="PROSITE" id="PS50915">
    <property type="entry name" value="CRYSTALLIN_BETA_GAMMA"/>
    <property type="match status" value="1"/>
</dbReference>
<dbReference type="InterPro" id="IPR008979">
    <property type="entry name" value="Galactose-bd-like_sf"/>
</dbReference>
<sequence>MKVKLTFMLCCCVLLSISFVSQAQVDITNSGGTISAQYTDSPTNEDITKLIDNNSSTKYLTFHNAGWVQFRAGSPSIVTSYAITSANDAAERDPLNWNFQASNNGTTWVTLDTRSNEDFPNRLQRKTYSFSNTTAYTYFKLNLTNNSGTILQVAEWEIYGTASPVATVYQHCSYGGYAVALTPGTYTLSALQARGMVNNDVSSVRVTAGYKIIFFDQDNFAGTSLEKTGDDDCLVNENFNDLTTSIRVEQVTGGGDWSNFVLPTVVFQDLSPSSAGSITFHRAIPDPVATMRNSILPMLQKIYSGPNDNVRTFTKLTLIIEDYDGVAEAWGGGGERSIRVSTRHIQNVYNQSNNDATVRTEILGILSHEATHTAQHEPKNAGGYQGGTEFFGFIEGVADYVRISLGLHPTRSPQTGGNWKDGYTTSGFFLNWIVNNKGDRDFAIKFNRAAGTYATWSWDIACRDILGIGVQTLWNEYQASLSASRIATSAPYAMGITADCRHDEEHIAPNEKQSIQVFPNPAKGKLEITLHHIEANDRTEVQFVSATFKKTTYITGANGTVNTDDLPAGIYVMIVRDKKGNSHKQRVIIEK</sequence>
<name>A0A364XV55_9BACT</name>
<dbReference type="Pfam" id="PF18962">
    <property type="entry name" value="Por_Secre_tail"/>
    <property type="match status" value="1"/>
</dbReference>
<feature type="domain" description="Beta/gamma crystallin 'Greek key'" evidence="5">
    <location>
        <begin position="164"/>
        <end position="208"/>
    </location>
</feature>
<dbReference type="PANTHER" id="PTHR33321">
    <property type="match status" value="1"/>
</dbReference>
<dbReference type="Gene3D" id="2.60.20.10">
    <property type="entry name" value="Crystallins"/>
    <property type="match status" value="1"/>
</dbReference>
<dbReference type="RefSeq" id="WP_112749632.1">
    <property type="nucleotide sequence ID" value="NZ_QMFY01000020.1"/>
</dbReference>
<dbReference type="Gene3D" id="2.60.120.260">
    <property type="entry name" value="Galactose-binding domain-like"/>
    <property type="match status" value="1"/>
</dbReference>
<dbReference type="Proteomes" id="UP000251889">
    <property type="component" value="Unassembled WGS sequence"/>
</dbReference>
<dbReference type="OrthoDB" id="5134860at2"/>
<gene>
    <name evidence="6" type="ORF">DQQ10_24780</name>
</gene>
<feature type="domain" description="F5/8 type C" evidence="4">
    <location>
        <begin position="12"/>
        <end position="161"/>
    </location>
</feature>
<evidence type="ECO:0000256" key="2">
    <source>
        <dbReference type="ARBA" id="ARBA00022737"/>
    </source>
</evidence>
<protein>
    <recommendedName>
        <fullName evidence="8">Secretion system C-terminal sorting domain-containing protein</fullName>
    </recommendedName>
</protein>
<dbReference type="AlphaFoldDB" id="A0A364XV55"/>
<dbReference type="InterPro" id="IPR001064">
    <property type="entry name" value="Beta/gamma_crystallin"/>
</dbReference>
<evidence type="ECO:0008006" key="8">
    <source>
        <dbReference type="Google" id="ProtNLM"/>
    </source>
</evidence>
<comment type="similarity">
    <text evidence="1">Belongs to the beta/gamma-crystallin family.</text>
</comment>
<evidence type="ECO:0000313" key="6">
    <source>
        <dbReference type="EMBL" id="RAV98220.1"/>
    </source>
</evidence>
<dbReference type="NCBIfam" id="TIGR04183">
    <property type="entry name" value="Por_Secre_tail"/>
    <property type="match status" value="1"/>
</dbReference>
<feature type="chain" id="PRO_5016943659" description="Secretion system C-terminal sorting domain-containing protein" evidence="3">
    <location>
        <begin position="24"/>
        <end position="591"/>
    </location>
</feature>
<comment type="caution">
    <text evidence="6">The sequence shown here is derived from an EMBL/GenBank/DDBJ whole genome shotgun (WGS) entry which is preliminary data.</text>
</comment>
<dbReference type="SUPFAM" id="SSF49695">
    <property type="entry name" value="gamma-Crystallin-like"/>
    <property type="match status" value="1"/>
</dbReference>
<accession>A0A364XV55</accession>
<dbReference type="SUPFAM" id="SSF49785">
    <property type="entry name" value="Galactose-binding domain-like"/>
    <property type="match status" value="1"/>
</dbReference>
<organism evidence="6 7">
    <name type="scientific">Pseudochryseolinea flava</name>
    <dbReference type="NCBI Taxonomy" id="2059302"/>
    <lineage>
        <taxon>Bacteria</taxon>
        <taxon>Pseudomonadati</taxon>
        <taxon>Bacteroidota</taxon>
        <taxon>Cytophagia</taxon>
        <taxon>Cytophagales</taxon>
        <taxon>Fulvivirgaceae</taxon>
        <taxon>Pseudochryseolinea</taxon>
    </lineage>
</organism>
<dbReference type="PANTHER" id="PTHR33321:SF12">
    <property type="entry name" value="PLANT BASIC SECRETORY PROTEIN (BSP) FAMILY PROTEIN"/>
    <property type="match status" value="1"/>
</dbReference>
<dbReference type="PROSITE" id="PS50022">
    <property type="entry name" value="FA58C_3"/>
    <property type="match status" value="1"/>
</dbReference>
<keyword evidence="3" id="KW-0732">Signal</keyword>
<dbReference type="InterPro" id="IPR011024">
    <property type="entry name" value="G_crystallin-like"/>
</dbReference>
<dbReference type="Pfam" id="PF04450">
    <property type="entry name" value="BSP"/>
    <property type="match status" value="1"/>
</dbReference>
<dbReference type="EMBL" id="QMFY01000020">
    <property type="protein sequence ID" value="RAV98220.1"/>
    <property type="molecule type" value="Genomic_DNA"/>
</dbReference>
<evidence type="ECO:0000256" key="3">
    <source>
        <dbReference type="SAM" id="SignalP"/>
    </source>
</evidence>
<keyword evidence="2" id="KW-0677">Repeat</keyword>
<evidence type="ECO:0000259" key="5">
    <source>
        <dbReference type="PROSITE" id="PS50915"/>
    </source>
</evidence>
<dbReference type="InterPro" id="IPR026444">
    <property type="entry name" value="Secre_tail"/>
</dbReference>
<evidence type="ECO:0000259" key="4">
    <source>
        <dbReference type="PROSITE" id="PS50022"/>
    </source>
</evidence>
<evidence type="ECO:0000313" key="7">
    <source>
        <dbReference type="Proteomes" id="UP000251889"/>
    </source>
</evidence>
<reference evidence="6 7" key="1">
    <citation type="submission" date="2018-06" db="EMBL/GenBank/DDBJ databases">
        <title>Chryseolinea flavus sp. nov., a member of the phylum Bacteroidetes isolated from soil.</title>
        <authorList>
            <person name="Li Y."/>
            <person name="Wang J."/>
        </authorList>
    </citation>
    <scope>NUCLEOTIDE SEQUENCE [LARGE SCALE GENOMIC DNA]</scope>
    <source>
        <strain evidence="6 7">SDU1-6</strain>
    </source>
</reference>
<proteinExistence type="inferred from homology"/>
<keyword evidence="7" id="KW-1185">Reference proteome</keyword>
<evidence type="ECO:0000256" key="1">
    <source>
        <dbReference type="ARBA" id="ARBA00009646"/>
    </source>
</evidence>
<dbReference type="Pfam" id="PF00754">
    <property type="entry name" value="F5_F8_type_C"/>
    <property type="match status" value="1"/>
</dbReference>
<feature type="signal peptide" evidence="3">
    <location>
        <begin position="1"/>
        <end position="23"/>
    </location>
</feature>